<proteinExistence type="inferred from homology"/>
<accession>A0ABN2P2E2</accession>
<dbReference type="InterPro" id="IPR001279">
    <property type="entry name" value="Metallo-B-lactamas"/>
</dbReference>
<keyword evidence="7" id="KW-1185">Reference proteome</keyword>
<keyword evidence="4" id="KW-0862">Zinc</keyword>
<dbReference type="SUPFAM" id="SSF56281">
    <property type="entry name" value="Metallo-hydrolase/oxidoreductase"/>
    <property type="match status" value="1"/>
</dbReference>
<evidence type="ECO:0000313" key="7">
    <source>
        <dbReference type="Proteomes" id="UP001501303"/>
    </source>
</evidence>
<feature type="domain" description="Metallo-beta-lactamase" evidence="5">
    <location>
        <begin position="72"/>
        <end position="270"/>
    </location>
</feature>
<evidence type="ECO:0000256" key="3">
    <source>
        <dbReference type="ARBA" id="ARBA00022801"/>
    </source>
</evidence>
<evidence type="ECO:0000256" key="4">
    <source>
        <dbReference type="ARBA" id="ARBA00022833"/>
    </source>
</evidence>
<keyword evidence="2" id="KW-0479">Metal-binding</keyword>
<dbReference type="InterPro" id="IPR051013">
    <property type="entry name" value="MBL_superfamily_lactonases"/>
</dbReference>
<protein>
    <submittedName>
        <fullName evidence="6">MBL fold metallo-hydrolase</fullName>
    </submittedName>
</protein>
<name>A0ABN2P2E2_9ACTN</name>
<dbReference type="Pfam" id="PF00753">
    <property type="entry name" value="Lactamase_B"/>
    <property type="match status" value="1"/>
</dbReference>
<dbReference type="PANTHER" id="PTHR42978">
    <property type="entry name" value="QUORUM-QUENCHING LACTONASE YTNP-RELATED-RELATED"/>
    <property type="match status" value="1"/>
</dbReference>
<evidence type="ECO:0000256" key="1">
    <source>
        <dbReference type="ARBA" id="ARBA00007749"/>
    </source>
</evidence>
<evidence type="ECO:0000313" key="6">
    <source>
        <dbReference type="EMBL" id="GAA1908953.1"/>
    </source>
</evidence>
<dbReference type="Gene3D" id="3.60.15.10">
    <property type="entry name" value="Ribonuclease Z/Hydroxyacylglutathione hydrolase-like"/>
    <property type="match status" value="1"/>
</dbReference>
<reference evidence="6 7" key="1">
    <citation type="journal article" date="2019" name="Int. J. Syst. Evol. Microbiol.">
        <title>The Global Catalogue of Microorganisms (GCM) 10K type strain sequencing project: providing services to taxonomists for standard genome sequencing and annotation.</title>
        <authorList>
            <consortium name="The Broad Institute Genomics Platform"/>
            <consortium name="The Broad Institute Genome Sequencing Center for Infectious Disease"/>
            <person name="Wu L."/>
            <person name="Ma J."/>
        </authorList>
    </citation>
    <scope>NUCLEOTIDE SEQUENCE [LARGE SCALE GENOMIC DNA]</scope>
    <source>
        <strain evidence="6 7">JCM 13581</strain>
    </source>
</reference>
<sequence>MTGPTSQTHSGAGSPFSRASSLRTLTCGDLRLTYLPDGYVQLHPLSWFPESSPDYWQDKRDHLDAEGFLIGSVGGLLVEQDGRALLIDTGFGPHRIPAEHTIPPLGRLEGGSLPDSLSAAGRTFSSIDTIAFTHLHDDHVGWAFGAGGADAGPVHARYVASEKEWQGWNMPRSAASRLRGRIETAGDGDEIFPGVTVMATPGHTAGHLSYLIGSGSSRVLVIGDVMHSPLQVARPQWRAASDADPAEAVRSRRRVLRELRRPGTAGFGGHFADVVFGNVTEDSAGPHWQPLR</sequence>
<dbReference type="PANTHER" id="PTHR42978:SF6">
    <property type="entry name" value="QUORUM-QUENCHING LACTONASE YTNP-RELATED"/>
    <property type="match status" value="1"/>
</dbReference>
<dbReference type="SMART" id="SM00849">
    <property type="entry name" value="Lactamase_B"/>
    <property type="match status" value="1"/>
</dbReference>
<comment type="similarity">
    <text evidence="1">Belongs to the metallo-beta-lactamase superfamily.</text>
</comment>
<dbReference type="Proteomes" id="UP001501303">
    <property type="component" value="Unassembled WGS sequence"/>
</dbReference>
<evidence type="ECO:0000256" key="2">
    <source>
        <dbReference type="ARBA" id="ARBA00022723"/>
    </source>
</evidence>
<dbReference type="RefSeq" id="WP_344260287.1">
    <property type="nucleotide sequence ID" value="NZ_BAAAMJ010000015.1"/>
</dbReference>
<organism evidence="6 7">
    <name type="scientific">Streptomyces sodiiphilus</name>
    <dbReference type="NCBI Taxonomy" id="226217"/>
    <lineage>
        <taxon>Bacteria</taxon>
        <taxon>Bacillati</taxon>
        <taxon>Actinomycetota</taxon>
        <taxon>Actinomycetes</taxon>
        <taxon>Kitasatosporales</taxon>
        <taxon>Streptomycetaceae</taxon>
        <taxon>Streptomyces</taxon>
    </lineage>
</organism>
<gene>
    <name evidence="6" type="ORF">GCM10009716_18620</name>
</gene>
<dbReference type="EMBL" id="BAAAMJ010000015">
    <property type="protein sequence ID" value="GAA1908953.1"/>
    <property type="molecule type" value="Genomic_DNA"/>
</dbReference>
<evidence type="ECO:0000259" key="5">
    <source>
        <dbReference type="SMART" id="SM00849"/>
    </source>
</evidence>
<dbReference type="InterPro" id="IPR036866">
    <property type="entry name" value="RibonucZ/Hydroxyglut_hydro"/>
</dbReference>
<keyword evidence="3" id="KW-0378">Hydrolase</keyword>
<comment type="caution">
    <text evidence="6">The sequence shown here is derived from an EMBL/GenBank/DDBJ whole genome shotgun (WGS) entry which is preliminary data.</text>
</comment>